<accession>S8CIR4</accession>
<dbReference type="Proteomes" id="UP000015453">
    <property type="component" value="Unassembled WGS sequence"/>
</dbReference>
<comment type="caution">
    <text evidence="2">The sequence shown here is derived from an EMBL/GenBank/DDBJ whole genome shotgun (WGS) entry which is preliminary data.</text>
</comment>
<dbReference type="GO" id="GO:0004672">
    <property type="term" value="F:protein kinase activity"/>
    <property type="evidence" value="ECO:0007669"/>
    <property type="project" value="InterPro"/>
</dbReference>
<keyword evidence="3" id="KW-1185">Reference proteome</keyword>
<dbReference type="InterPro" id="IPR053293">
    <property type="entry name" value="OCM_Kinase"/>
</dbReference>
<dbReference type="InterPro" id="IPR001245">
    <property type="entry name" value="Ser-Thr/Tyr_kinase_cat_dom"/>
</dbReference>
<proteinExistence type="predicted"/>
<dbReference type="AlphaFoldDB" id="S8CIR4"/>
<dbReference type="EMBL" id="AUSU01004738">
    <property type="protein sequence ID" value="EPS64571.1"/>
    <property type="molecule type" value="Genomic_DNA"/>
</dbReference>
<dbReference type="InterPro" id="IPR011009">
    <property type="entry name" value="Kinase-like_dom_sf"/>
</dbReference>
<evidence type="ECO:0000259" key="1">
    <source>
        <dbReference type="Pfam" id="PF07714"/>
    </source>
</evidence>
<feature type="domain" description="Serine-threonine/tyrosine-protein kinase catalytic" evidence="1">
    <location>
        <begin position="45"/>
        <end position="138"/>
    </location>
</feature>
<dbReference type="SUPFAM" id="SSF56112">
    <property type="entry name" value="Protein kinase-like (PK-like)"/>
    <property type="match status" value="1"/>
</dbReference>
<reference evidence="2 3" key="1">
    <citation type="journal article" date="2013" name="BMC Genomics">
        <title>The miniature genome of a carnivorous plant Genlisea aurea contains a low number of genes and short non-coding sequences.</title>
        <authorList>
            <person name="Leushkin E.V."/>
            <person name="Sutormin R.A."/>
            <person name="Nabieva E.R."/>
            <person name="Penin A.A."/>
            <person name="Kondrashov A.S."/>
            <person name="Logacheva M.D."/>
        </authorList>
    </citation>
    <scope>NUCLEOTIDE SEQUENCE [LARGE SCALE GENOMIC DNA]</scope>
</reference>
<evidence type="ECO:0000313" key="3">
    <source>
        <dbReference type="Proteomes" id="UP000015453"/>
    </source>
</evidence>
<dbReference type="Pfam" id="PF07714">
    <property type="entry name" value="PK_Tyr_Ser-Thr"/>
    <property type="match status" value="1"/>
</dbReference>
<gene>
    <name evidence="2" type="ORF">M569_10208</name>
</gene>
<dbReference type="PANTHER" id="PTHR47209:SF1">
    <property type="entry name" value="OS06G0639500 PROTEIN"/>
    <property type="match status" value="1"/>
</dbReference>
<dbReference type="OrthoDB" id="4062651at2759"/>
<organism evidence="2 3">
    <name type="scientific">Genlisea aurea</name>
    <dbReference type="NCBI Taxonomy" id="192259"/>
    <lineage>
        <taxon>Eukaryota</taxon>
        <taxon>Viridiplantae</taxon>
        <taxon>Streptophyta</taxon>
        <taxon>Embryophyta</taxon>
        <taxon>Tracheophyta</taxon>
        <taxon>Spermatophyta</taxon>
        <taxon>Magnoliopsida</taxon>
        <taxon>eudicotyledons</taxon>
        <taxon>Gunneridae</taxon>
        <taxon>Pentapetalae</taxon>
        <taxon>asterids</taxon>
        <taxon>lamiids</taxon>
        <taxon>Lamiales</taxon>
        <taxon>Lentibulariaceae</taxon>
        <taxon>Genlisea</taxon>
    </lineage>
</organism>
<protein>
    <recommendedName>
        <fullName evidence="1">Serine-threonine/tyrosine-protein kinase catalytic domain-containing protein</fullName>
    </recommendedName>
</protein>
<evidence type="ECO:0000313" key="2">
    <source>
        <dbReference type="EMBL" id="EPS64571.1"/>
    </source>
</evidence>
<sequence length="153" mass="17163">MAGQVVLNRPSSPFEFVLVEGDSSHGEVVIESSNQISPWIDPTTIKLRHRIGRGPFGDVWLATHHSTAEDYQEYHEVAVKMLHPVKEDHIRDVLNKLGNIMVGCQGLKTVCWPHGLSIINRRICVVMNFYEGSVGDKMARFRGGKLSLSDVLR</sequence>
<name>S8CIR4_9LAMI</name>
<dbReference type="Gene3D" id="3.30.200.20">
    <property type="entry name" value="Phosphorylase Kinase, domain 1"/>
    <property type="match status" value="1"/>
</dbReference>
<dbReference type="PANTHER" id="PTHR47209">
    <property type="entry name" value="OS06G0639500 PROTEIN"/>
    <property type="match status" value="1"/>
</dbReference>